<evidence type="ECO:0000313" key="4">
    <source>
        <dbReference type="Proteomes" id="UP000886743"/>
    </source>
</evidence>
<dbReference type="InterPro" id="IPR029149">
    <property type="entry name" value="Creatin/AminoP/Spt16_N"/>
</dbReference>
<comment type="caution">
    <text evidence="3">The sequence shown here is derived from an EMBL/GenBank/DDBJ whole genome shotgun (WGS) entry which is preliminary data.</text>
</comment>
<dbReference type="InterPro" id="IPR050659">
    <property type="entry name" value="Peptidase_M24B"/>
</dbReference>
<feature type="domain" description="Creatinase N-terminal" evidence="2">
    <location>
        <begin position="4"/>
        <end position="99"/>
    </location>
</feature>
<dbReference type="SUPFAM" id="SSF55920">
    <property type="entry name" value="Creatinase/aminopeptidase"/>
    <property type="match status" value="1"/>
</dbReference>
<dbReference type="PANTHER" id="PTHR46112:SF3">
    <property type="entry name" value="AMINOPEPTIDASE YPDF"/>
    <property type="match status" value="1"/>
</dbReference>
<dbReference type="InterPro" id="IPR036005">
    <property type="entry name" value="Creatinase/aminopeptidase-like"/>
</dbReference>
<dbReference type="Pfam" id="PF00557">
    <property type="entry name" value="Peptidase_M24"/>
    <property type="match status" value="1"/>
</dbReference>
<dbReference type="InterPro" id="IPR000994">
    <property type="entry name" value="Pept_M24"/>
</dbReference>
<evidence type="ECO:0000259" key="2">
    <source>
        <dbReference type="Pfam" id="PF01321"/>
    </source>
</evidence>
<feature type="domain" description="Peptidase M24" evidence="1">
    <location>
        <begin position="127"/>
        <end position="329"/>
    </location>
</feature>
<keyword evidence="3" id="KW-0031">Aminopeptidase</keyword>
<organism evidence="3 4">
    <name type="scientific">Candidatus Aphodoplasma excrementigallinarum</name>
    <dbReference type="NCBI Taxonomy" id="2840673"/>
    <lineage>
        <taxon>Bacteria</taxon>
        <taxon>Bacillati</taxon>
        <taxon>Bacillota</taxon>
        <taxon>Clostridia</taxon>
        <taxon>Eubacteriales</taxon>
        <taxon>Candidatus Aphodoplasma</taxon>
    </lineage>
</organism>
<dbReference type="Gene3D" id="3.90.230.10">
    <property type="entry name" value="Creatinase/methionine aminopeptidase superfamily"/>
    <property type="match status" value="1"/>
</dbReference>
<dbReference type="InterPro" id="IPR000587">
    <property type="entry name" value="Creatinase_N"/>
</dbReference>
<sequence length="346" mass="37215">MNGRCKKLARTLREDEAFFVTSPANVFYLSGFSGEGMLLIAPDEAVLITDFRYIEDAQTRAEGFAVEDIARGIWQIVPEHIHTFYIEEEHMTVAQLRKYGRPGLRLADGGGKAIGALRLFKEPGEVEKITKAADIATAAFERVIDLMKAGVSERELALEFEYQVKRAGASGVSFDTIVASGPNSSMPHASVSSRTLQQGDFVTMDFGCVYEGYCSDMTRTVAIGSVSGEQKRVYDTVLKAQLAALDAVKSGASCAAVDAVARGIITDAGYGDAFGHALGHGVGVQIHEEPRLSARSAQTLGDGMVVTVEPGIYLAGKFGVRIEDLVVVNGEKAVNLSHFTKELLIL</sequence>
<dbReference type="SUPFAM" id="SSF53092">
    <property type="entry name" value="Creatinase/prolidase N-terminal domain"/>
    <property type="match status" value="1"/>
</dbReference>
<keyword evidence="3" id="KW-0645">Protease</keyword>
<dbReference type="GO" id="GO:0004177">
    <property type="term" value="F:aminopeptidase activity"/>
    <property type="evidence" value="ECO:0007669"/>
    <property type="project" value="UniProtKB-KW"/>
</dbReference>
<dbReference type="EMBL" id="DVOF01000065">
    <property type="protein sequence ID" value="HIV02364.1"/>
    <property type="molecule type" value="Genomic_DNA"/>
</dbReference>
<proteinExistence type="predicted"/>
<gene>
    <name evidence="3" type="ORF">IAC74_02225</name>
</gene>
<dbReference type="Gene3D" id="3.40.350.10">
    <property type="entry name" value="Creatinase/prolidase N-terminal domain"/>
    <property type="match status" value="1"/>
</dbReference>
<evidence type="ECO:0000313" key="3">
    <source>
        <dbReference type="EMBL" id="HIV02364.1"/>
    </source>
</evidence>
<dbReference type="Pfam" id="PF01321">
    <property type="entry name" value="Creatinase_N"/>
    <property type="match status" value="1"/>
</dbReference>
<accession>A0A9D1SZJ5</accession>
<protein>
    <submittedName>
        <fullName evidence="3">Aminopeptidase P family protein</fullName>
    </submittedName>
</protein>
<keyword evidence="3" id="KW-0378">Hydrolase</keyword>
<dbReference type="CDD" id="cd01092">
    <property type="entry name" value="APP-like"/>
    <property type="match status" value="1"/>
</dbReference>
<evidence type="ECO:0000259" key="1">
    <source>
        <dbReference type="Pfam" id="PF00557"/>
    </source>
</evidence>
<dbReference type="AlphaFoldDB" id="A0A9D1SZJ5"/>
<dbReference type="Proteomes" id="UP000886743">
    <property type="component" value="Unassembled WGS sequence"/>
</dbReference>
<reference evidence="3" key="1">
    <citation type="submission" date="2020-10" db="EMBL/GenBank/DDBJ databases">
        <authorList>
            <person name="Gilroy R."/>
        </authorList>
    </citation>
    <scope>NUCLEOTIDE SEQUENCE</scope>
    <source>
        <strain evidence="3">4920</strain>
    </source>
</reference>
<name>A0A9D1SZJ5_9FIRM</name>
<reference evidence="3" key="2">
    <citation type="journal article" date="2021" name="PeerJ">
        <title>Extensive microbial diversity within the chicken gut microbiome revealed by metagenomics and culture.</title>
        <authorList>
            <person name="Gilroy R."/>
            <person name="Ravi A."/>
            <person name="Getino M."/>
            <person name="Pursley I."/>
            <person name="Horton D.L."/>
            <person name="Alikhan N.F."/>
            <person name="Baker D."/>
            <person name="Gharbi K."/>
            <person name="Hall N."/>
            <person name="Watson M."/>
            <person name="Adriaenssens E.M."/>
            <person name="Foster-Nyarko E."/>
            <person name="Jarju S."/>
            <person name="Secka A."/>
            <person name="Antonio M."/>
            <person name="Oren A."/>
            <person name="Chaudhuri R.R."/>
            <person name="La Ragione R."/>
            <person name="Hildebrand F."/>
            <person name="Pallen M.J."/>
        </authorList>
    </citation>
    <scope>NUCLEOTIDE SEQUENCE</scope>
    <source>
        <strain evidence="3">4920</strain>
    </source>
</reference>
<dbReference type="PANTHER" id="PTHR46112">
    <property type="entry name" value="AMINOPEPTIDASE"/>
    <property type="match status" value="1"/>
</dbReference>